<comment type="caution">
    <text evidence="3">The sequence shown here is derived from an EMBL/GenBank/DDBJ whole genome shotgun (WGS) entry which is preliminary data.</text>
</comment>
<dbReference type="Pfam" id="PF01965">
    <property type="entry name" value="DJ-1_PfpI"/>
    <property type="match status" value="1"/>
</dbReference>
<dbReference type="Gene3D" id="3.40.50.880">
    <property type="match status" value="1"/>
</dbReference>
<dbReference type="InterPro" id="IPR002818">
    <property type="entry name" value="DJ-1/PfpI"/>
</dbReference>
<dbReference type="PATRIC" id="fig|1285586.5.peg.3810"/>
<dbReference type="InterPro" id="IPR029062">
    <property type="entry name" value="Class_I_gatase-like"/>
</dbReference>
<sequence length="214" mass="23661">MLLDGKQFVEVIPTLTQYPCLKCTTTGTVVKSHNNKECCIDMAIIATVITDMFEDSEYTSPKAALEVAGHELITIDTEANKEVKGKHGEKVKIDKGIAEVKASEFDALFIPGGFSPDILRADDRVVAFVKEFMDDMKPTFAICHGPQLLITAKTLHGRDATGYKSIRVDLENAGAIFHDEEVFVCQKQLVTSRTPDDLPAFNREIVKLLADKEN</sequence>
<accession>R7ZAD3</accession>
<dbReference type="InterPro" id="IPR006286">
    <property type="entry name" value="C56_PfpI-like"/>
</dbReference>
<dbReference type="CDD" id="cd03134">
    <property type="entry name" value="GATase1_PfpI_like"/>
    <property type="match status" value="1"/>
</dbReference>
<dbReference type="PANTHER" id="PTHR42733:SF2">
    <property type="entry name" value="DJ-1_THIJ_PFPI FAMILY PROTEIN"/>
    <property type="match status" value="1"/>
</dbReference>
<dbReference type="eggNOG" id="COG0693">
    <property type="taxonomic scope" value="Bacteria"/>
</dbReference>
<evidence type="ECO:0000256" key="1">
    <source>
        <dbReference type="ARBA" id="ARBA00008542"/>
    </source>
</evidence>
<feature type="domain" description="DJ-1/PfpI" evidence="2">
    <location>
        <begin position="45"/>
        <end position="207"/>
    </location>
</feature>
<organism evidence="3 4">
    <name type="scientific">Lysinibacillus sphaericus OT4b.31</name>
    <dbReference type="NCBI Taxonomy" id="1285586"/>
    <lineage>
        <taxon>Bacteria</taxon>
        <taxon>Bacillati</taxon>
        <taxon>Bacillota</taxon>
        <taxon>Bacilli</taxon>
        <taxon>Bacillales</taxon>
        <taxon>Bacillaceae</taxon>
        <taxon>Lysinibacillus</taxon>
    </lineage>
</organism>
<dbReference type="EMBL" id="AQPX01000025">
    <property type="protein sequence ID" value="EON70946.1"/>
    <property type="molecule type" value="Genomic_DNA"/>
</dbReference>
<gene>
    <name evidence="3" type="ORF">H131_18247</name>
</gene>
<name>R7ZAD3_LYSSH</name>
<reference evidence="3 4" key="1">
    <citation type="submission" date="2013-04" db="EMBL/GenBank/DDBJ databases">
        <title>Draft genome of the heavy metal tolerant bacterium Lysinibacillus sphaericus strain OT4b.31.</title>
        <authorList>
            <person name="Pena-Montenegro T.D."/>
            <person name="Dussan J."/>
        </authorList>
    </citation>
    <scope>NUCLEOTIDE SEQUENCE [LARGE SCALE GENOMIC DNA]</scope>
    <source>
        <strain evidence="3 4">OT4b.31</strain>
    </source>
</reference>
<dbReference type="Proteomes" id="UP000013911">
    <property type="component" value="Unassembled WGS sequence"/>
</dbReference>
<dbReference type="NCBIfam" id="TIGR01382">
    <property type="entry name" value="PfpI"/>
    <property type="match status" value="1"/>
</dbReference>
<dbReference type="HOGENOM" id="CLU_000445_44_4_9"/>
<evidence type="ECO:0000313" key="3">
    <source>
        <dbReference type="EMBL" id="EON70946.1"/>
    </source>
</evidence>
<comment type="similarity">
    <text evidence="1">Belongs to the peptidase C56 family.</text>
</comment>
<evidence type="ECO:0000313" key="4">
    <source>
        <dbReference type="Proteomes" id="UP000013911"/>
    </source>
</evidence>
<protein>
    <submittedName>
        <fullName evidence="3">General stress protein 18 (GSP18)</fullName>
    </submittedName>
</protein>
<dbReference type="AlphaFoldDB" id="R7ZAD3"/>
<dbReference type="SUPFAM" id="SSF52317">
    <property type="entry name" value="Class I glutamine amidotransferase-like"/>
    <property type="match status" value="1"/>
</dbReference>
<evidence type="ECO:0000259" key="2">
    <source>
        <dbReference type="Pfam" id="PF01965"/>
    </source>
</evidence>
<proteinExistence type="inferred from homology"/>
<dbReference type="PROSITE" id="PS51276">
    <property type="entry name" value="PEPTIDASE_C56_PFPI"/>
    <property type="match status" value="1"/>
</dbReference>
<dbReference type="PANTHER" id="PTHR42733">
    <property type="entry name" value="DJ-1 PROTEIN"/>
    <property type="match status" value="1"/>
</dbReference>